<dbReference type="AlphaFoldDB" id="A0A6H9Z3M7"/>
<dbReference type="InterPro" id="IPR001638">
    <property type="entry name" value="Solute-binding_3/MltF_N"/>
</dbReference>
<dbReference type="Pfam" id="PF00497">
    <property type="entry name" value="SBP_bac_3"/>
    <property type="match status" value="1"/>
</dbReference>
<reference evidence="6 7" key="1">
    <citation type="submission" date="2019-09" db="EMBL/GenBank/DDBJ databases">
        <title>Actinomadura physcomitrii sp. nov., a novel actinomycete isolated from moss [Physcomitrium sphaericum (Ludw) Fuernr].</title>
        <authorList>
            <person name="Zhuang X."/>
            <person name="Liu C."/>
        </authorList>
    </citation>
    <scope>NUCLEOTIDE SEQUENCE [LARGE SCALE GENOMIC DNA]</scope>
    <source>
        <strain evidence="6 7">HMC1</strain>
    </source>
</reference>
<dbReference type="PANTHER" id="PTHR35936:SF17">
    <property type="entry name" value="ARGININE-BINDING EXTRACELLULAR PROTEIN ARTP"/>
    <property type="match status" value="1"/>
</dbReference>
<feature type="domain" description="Solute-binding protein family 3/N-terminal" evidence="5">
    <location>
        <begin position="53"/>
        <end position="273"/>
    </location>
</feature>
<gene>
    <name evidence="6" type="ORF">F8566_11195</name>
</gene>
<accession>A0A6H9Z3M7</accession>
<dbReference type="Proteomes" id="UP000468735">
    <property type="component" value="Unassembled WGS sequence"/>
</dbReference>
<evidence type="ECO:0000259" key="5">
    <source>
        <dbReference type="SMART" id="SM00062"/>
    </source>
</evidence>
<dbReference type="Gene3D" id="3.40.190.10">
    <property type="entry name" value="Periplasmic binding protein-like II"/>
    <property type="match status" value="2"/>
</dbReference>
<proteinExistence type="inferred from homology"/>
<comment type="similarity">
    <text evidence="2 4">Belongs to the bacterial solute-binding protein 3 family.</text>
</comment>
<keyword evidence="7" id="KW-1185">Reference proteome</keyword>
<sequence length="289" mass="31401">MMIDAMGAGQLCGTGRGPMRVASKAMVGLALVASVGLAGCGEAGEPSIMDKDTLVAGVRPDLPGIGLKRPDGAFEGFDVDVARQVGERLGKRVEFVQSFAADRERLLLERRADLVLTFWVRPDWKLRLTFAGPYYPSYQDILVRAGERAIRGVRDLKGRKICAVKGAGAADQVTKERGVAAEQVSAQDYDQCAAMLRSRSIDAITTNDTILAGIKLRQGQDFRLLNARFGEQRTGIGMRRGDPDGCEAVNKAITQMYQDGTMTKLMHKWFKGSGLDLSVIEVPEFEGCL</sequence>
<evidence type="ECO:0000313" key="6">
    <source>
        <dbReference type="EMBL" id="KAB2350333.1"/>
    </source>
</evidence>
<comment type="subcellular location">
    <subcellularLocation>
        <location evidence="1">Cell envelope</location>
    </subcellularLocation>
</comment>
<name>A0A6H9Z3M7_9ACTN</name>
<comment type="caution">
    <text evidence="6">The sequence shown here is derived from an EMBL/GenBank/DDBJ whole genome shotgun (WGS) entry which is preliminary data.</text>
</comment>
<evidence type="ECO:0000313" key="7">
    <source>
        <dbReference type="Proteomes" id="UP000468735"/>
    </source>
</evidence>
<evidence type="ECO:0000256" key="3">
    <source>
        <dbReference type="ARBA" id="ARBA00022729"/>
    </source>
</evidence>
<organism evidence="6 7">
    <name type="scientific">Actinomadura rudentiformis</name>
    <dbReference type="NCBI Taxonomy" id="359158"/>
    <lineage>
        <taxon>Bacteria</taxon>
        <taxon>Bacillati</taxon>
        <taxon>Actinomycetota</taxon>
        <taxon>Actinomycetes</taxon>
        <taxon>Streptosporangiales</taxon>
        <taxon>Thermomonosporaceae</taxon>
        <taxon>Actinomadura</taxon>
    </lineage>
</organism>
<dbReference type="OrthoDB" id="9807888at2"/>
<evidence type="ECO:0000256" key="2">
    <source>
        <dbReference type="ARBA" id="ARBA00010333"/>
    </source>
</evidence>
<evidence type="ECO:0000256" key="1">
    <source>
        <dbReference type="ARBA" id="ARBA00004196"/>
    </source>
</evidence>
<protein>
    <submittedName>
        <fullName evidence="6">Transporter substrate-binding domain-containing protein</fullName>
    </submittedName>
</protein>
<dbReference type="PANTHER" id="PTHR35936">
    <property type="entry name" value="MEMBRANE-BOUND LYTIC MUREIN TRANSGLYCOSYLASE F"/>
    <property type="match status" value="1"/>
</dbReference>
<dbReference type="PROSITE" id="PS01039">
    <property type="entry name" value="SBP_BACTERIAL_3"/>
    <property type="match status" value="1"/>
</dbReference>
<evidence type="ECO:0000256" key="4">
    <source>
        <dbReference type="RuleBase" id="RU003744"/>
    </source>
</evidence>
<dbReference type="GO" id="GO:0030313">
    <property type="term" value="C:cell envelope"/>
    <property type="evidence" value="ECO:0007669"/>
    <property type="project" value="UniProtKB-SubCell"/>
</dbReference>
<dbReference type="InterPro" id="IPR018313">
    <property type="entry name" value="SBP_3_CS"/>
</dbReference>
<dbReference type="SMART" id="SM00062">
    <property type="entry name" value="PBPb"/>
    <property type="match status" value="1"/>
</dbReference>
<dbReference type="SUPFAM" id="SSF53850">
    <property type="entry name" value="Periplasmic binding protein-like II"/>
    <property type="match status" value="1"/>
</dbReference>
<dbReference type="EMBL" id="WBMT01000004">
    <property type="protein sequence ID" value="KAB2350333.1"/>
    <property type="molecule type" value="Genomic_DNA"/>
</dbReference>
<keyword evidence="3" id="KW-0732">Signal</keyword>